<sequence length="113" mass="13585">HGHLCWFSCCFEWAETIGFRIQKSIHQFWSFQQITFRWQFLMMRYCCGADQILRELPECLRRFVLGSDTTWLSMEQSSSEFPRTCTRSTLALQRINVFFYICILCVSSVTRMR</sequence>
<comment type="caution">
    <text evidence="1">The sequence shown here is derived from an EMBL/GenBank/DDBJ whole genome shotgun (WGS) entry which is preliminary data.</text>
</comment>
<gene>
    <name evidence="1" type="ORF">PENTCL1PPCAC_13055</name>
</gene>
<feature type="non-terminal residue" evidence="1">
    <location>
        <position position="1"/>
    </location>
</feature>
<feature type="non-terminal residue" evidence="1">
    <location>
        <position position="113"/>
    </location>
</feature>
<dbReference type="EMBL" id="BTSX01000003">
    <property type="protein sequence ID" value="GMS90880.1"/>
    <property type="molecule type" value="Genomic_DNA"/>
</dbReference>
<dbReference type="Proteomes" id="UP001432027">
    <property type="component" value="Unassembled WGS sequence"/>
</dbReference>
<accession>A0AAV5T6Y5</accession>
<proteinExistence type="predicted"/>
<organism evidence="1 2">
    <name type="scientific">Pristionchus entomophagus</name>
    <dbReference type="NCBI Taxonomy" id="358040"/>
    <lineage>
        <taxon>Eukaryota</taxon>
        <taxon>Metazoa</taxon>
        <taxon>Ecdysozoa</taxon>
        <taxon>Nematoda</taxon>
        <taxon>Chromadorea</taxon>
        <taxon>Rhabditida</taxon>
        <taxon>Rhabditina</taxon>
        <taxon>Diplogasteromorpha</taxon>
        <taxon>Diplogasteroidea</taxon>
        <taxon>Neodiplogasteridae</taxon>
        <taxon>Pristionchus</taxon>
    </lineage>
</organism>
<keyword evidence="2" id="KW-1185">Reference proteome</keyword>
<evidence type="ECO:0000313" key="1">
    <source>
        <dbReference type="EMBL" id="GMS90880.1"/>
    </source>
</evidence>
<dbReference type="AlphaFoldDB" id="A0AAV5T6Y5"/>
<protein>
    <submittedName>
        <fullName evidence="1">Uncharacterized protein</fullName>
    </submittedName>
</protein>
<evidence type="ECO:0000313" key="2">
    <source>
        <dbReference type="Proteomes" id="UP001432027"/>
    </source>
</evidence>
<reference evidence="1" key="1">
    <citation type="submission" date="2023-10" db="EMBL/GenBank/DDBJ databases">
        <title>Genome assembly of Pristionchus species.</title>
        <authorList>
            <person name="Yoshida K."/>
            <person name="Sommer R.J."/>
        </authorList>
    </citation>
    <scope>NUCLEOTIDE SEQUENCE</scope>
    <source>
        <strain evidence="1">RS0144</strain>
    </source>
</reference>
<name>A0AAV5T6Y5_9BILA</name>